<keyword evidence="3" id="KW-1185">Reference proteome</keyword>
<evidence type="ECO:0000256" key="1">
    <source>
        <dbReference type="SAM" id="Coils"/>
    </source>
</evidence>
<keyword evidence="1" id="KW-0175">Coiled coil</keyword>
<reference evidence="3" key="2">
    <citation type="journal article" date="2013" name="PLoS Genet.">
        <title>Comparative genome structure, secondary metabolite, and effector coding capacity across Cochliobolus pathogens.</title>
        <authorList>
            <person name="Condon B.J."/>
            <person name="Leng Y."/>
            <person name="Wu D."/>
            <person name="Bushley K.E."/>
            <person name="Ohm R.A."/>
            <person name="Otillar R."/>
            <person name="Martin J."/>
            <person name="Schackwitz W."/>
            <person name="Grimwood J."/>
            <person name="MohdZainudin N."/>
            <person name="Xue C."/>
            <person name="Wang R."/>
            <person name="Manning V.A."/>
            <person name="Dhillon B."/>
            <person name="Tu Z.J."/>
            <person name="Steffenson B.J."/>
            <person name="Salamov A."/>
            <person name="Sun H."/>
            <person name="Lowry S."/>
            <person name="LaButti K."/>
            <person name="Han J."/>
            <person name="Copeland A."/>
            <person name="Lindquist E."/>
            <person name="Barry K."/>
            <person name="Schmutz J."/>
            <person name="Baker S.E."/>
            <person name="Ciuffetti L.M."/>
            <person name="Grigoriev I.V."/>
            <person name="Zhong S."/>
            <person name="Turgeon B.G."/>
        </authorList>
    </citation>
    <scope>NUCLEOTIDE SEQUENCE [LARGE SCALE GENOMIC DNA]</scope>
    <source>
        <strain evidence="3">C4 / ATCC 48331 / race T</strain>
    </source>
</reference>
<dbReference type="Proteomes" id="UP000012338">
    <property type="component" value="Unassembled WGS sequence"/>
</dbReference>
<dbReference type="OrthoDB" id="10528172at2759"/>
<feature type="coiled-coil region" evidence="1">
    <location>
        <begin position="211"/>
        <end position="245"/>
    </location>
</feature>
<evidence type="ECO:0000313" key="2">
    <source>
        <dbReference type="EMBL" id="ENI05553.1"/>
    </source>
</evidence>
<dbReference type="EMBL" id="KB733454">
    <property type="protein sequence ID" value="ENI05553.1"/>
    <property type="molecule type" value="Genomic_DNA"/>
</dbReference>
<name>N4XAL5_COCH4</name>
<dbReference type="HOGENOM" id="CLU_097987_0_0_1"/>
<gene>
    <name evidence="2" type="ORF">COCC4DRAFT_23306</name>
</gene>
<organism evidence="2 3">
    <name type="scientific">Cochliobolus heterostrophus (strain C4 / ATCC 48331 / race T)</name>
    <name type="common">Southern corn leaf blight fungus</name>
    <name type="synonym">Bipolaris maydis</name>
    <dbReference type="NCBI Taxonomy" id="665024"/>
    <lineage>
        <taxon>Eukaryota</taxon>
        <taxon>Fungi</taxon>
        <taxon>Dikarya</taxon>
        <taxon>Ascomycota</taxon>
        <taxon>Pezizomycotina</taxon>
        <taxon>Dothideomycetes</taxon>
        <taxon>Pleosporomycetidae</taxon>
        <taxon>Pleosporales</taxon>
        <taxon>Pleosporineae</taxon>
        <taxon>Pleosporaceae</taxon>
        <taxon>Bipolaris</taxon>
    </lineage>
</organism>
<dbReference type="AlphaFoldDB" id="N4XAL5"/>
<protein>
    <submittedName>
        <fullName evidence="2">Uncharacterized protein</fullName>
    </submittedName>
</protein>
<sequence>MSLALNSVRTMGHVSILRNAPALFIGVSRLHRTTLFQQSLRVFPTFTQKETSKAMIAAPKPVIPAVAPRAVSPVFVSKLIDPETRQRHRIKRMAAQQIYQQNAKRLSVTIYNAGPTLYLGHFGSNYYDYDSEDSEQSDSNQYEWILRACFHGFWSALFTVVYEIARGRYVPLLFLDTFQSADMRGKKVTLETNNENVFRPLGEGAWEDEEEWDDNDEIRELEEENDELRDEIGRLRRENSKLKGQSGEFVCFPFYFKEGMVMLSGFANEMV</sequence>
<accession>N4XAL5</accession>
<reference evidence="2 3" key="1">
    <citation type="journal article" date="2012" name="PLoS Pathog.">
        <title>Diverse lifestyles and strategies of plant pathogenesis encoded in the genomes of eighteen Dothideomycetes fungi.</title>
        <authorList>
            <person name="Ohm R.A."/>
            <person name="Feau N."/>
            <person name="Henrissat B."/>
            <person name="Schoch C.L."/>
            <person name="Horwitz B.A."/>
            <person name="Barry K.W."/>
            <person name="Condon B.J."/>
            <person name="Copeland A.C."/>
            <person name="Dhillon B."/>
            <person name="Glaser F."/>
            <person name="Hesse C.N."/>
            <person name="Kosti I."/>
            <person name="LaButti K."/>
            <person name="Lindquist E.A."/>
            <person name="Lucas S."/>
            <person name="Salamov A.A."/>
            <person name="Bradshaw R.E."/>
            <person name="Ciuffetti L."/>
            <person name="Hamelin R.C."/>
            <person name="Kema G.H.J."/>
            <person name="Lawrence C."/>
            <person name="Scott J.A."/>
            <person name="Spatafora J.W."/>
            <person name="Turgeon B.G."/>
            <person name="de Wit P.J.G.M."/>
            <person name="Zhong S."/>
            <person name="Goodwin S.B."/>
            <person name="Grigoriev I.V."/>
        </authorList>
    </citation>
    <scope>NUCLEOTIDE SEQUENCE [LARGE SCALE GENOMIC DNA]</scope>
    <source>
        <strain evidence="3">C4 / ATCC 48331 / race T</strain>
    </source>
</reference>
<evidence type="ECO:0000313" key="3">
    <source>
        <dbReference type="Proteomes" id="UP000012338"/>
    </source>
</evidence>
<proteinExistence type="predicted"/>